<protein>
    <submittedName>
        <fullName evidence="4">Histidine-specific methyltransferase EgtD</fullName>
        <ecNumber evidence="4">2.1.1.44</ecNumber>
    </submittedName>
</protein>
<dbReference type="Proteomes" id="UP000315082">
    <property type="component" value="Chromosome"/>
</dbReference>
<dbReference type="OrthoDB" id="5289726at2"/>
<dbReference type="InterPro" id="IPR035094">
    <property type="entry name" value="EgtD"/>
</dbReference>
<dbReference type="EC" id="2.1.1.44" evidence="4"/>
<dbReference type="Pfam" id="PF10017">
    <property type="entry name" value="Methyltransf_33"/>
    <property type="match status" value="1"/>
</dbReference>
<dbReference type="SUPFAM" id="SSF53335">
    <property type="entry name" value="S-adenosyl-L-methionine-dependent methyltransferases"/>
    <property type="match status" value="1"/>
</dbReference>
<accession>A0A518JWF8</accession>
<dbReference type="InterPro" id="IPR017804">
    <property type="entry name" value="MeTrfase_EgtD-like"/>
</dbReference>
<dbReference type="PIRSF" id="PIRSF018005">
    <property type="entry name" value="UCP018005"/>
    <property type="match status" value="1"/>
</dbReference>
<dbReference type="GO" id="GO:0052706">
    <property type="term" value="F:L-histidine N(alpha)-methyltransferase activity"/>
    <property type="evidence" value="ECO:0007669"/>
    <property type="project" value="UniProtKB-EC"/>
</dbReference>
<dbReference type="RefSeq" id="WP_145098142.1">
    <property type="nucleotide sequence ID" value="NZ_CP036348.1"/>
</dbReference>
<keyword evidence="5" id="KW-1185">Reference proteome</keyword>
<proteinExistence type="predicted"/>
<reference evidence="4 5" key="1">
    <citation type="submission" date="2019-02" db="EMBL/GenBank/DDBJ databases">
        <title>Deep-cultivation of Planctomycetes and their phenomic and genomic characterization uncovers novel biology.</title>
        <authorList>
            <person name="Wiegand S."/>
            <person name="Jogler M."/>
            <person name="Boedeker C."/>
            <person name="Pinto D."/>
            <person name="Vollmers J."/>
            <person name="Rivas-Marin E."/>
            <person name="Kohn T."/>
            <person name="Peeters S.H."/>
            <person name="Heuer A."/>
            <person name="Rast P."/>
            <person name="Oberbeckmann S."/>
            <person name="Bunk B."/>
            <person name="Jeske O."/>
            <person name="Meyerdierks A."/>
            <person name="Storesund J.E."/>
            <person name="Kallscheuer N."/>
            <person name="Luecker S."/>
            <person name="Lage O.M."/>
            <person name="Pohl T."/>
            <person name="Merkel B.J."/>
            <person name="Hornburger P."/>
            <person name="Mueller R.-W."/>
            <person name="Bruemmer F."/>
            <person name="Labrenz M."/>
            <person name="Spormann A.M."/>
            <person name="Op den Camp H."/>
            <person name="Overmann J."/>
            <person name="Amann R."/>
            <person name="Jetten M.S.M."/>
            <person name="Mascher T."/>
            <person name="Medema M.H."/>
            <person name="Devos D.P."/>
            <person name="Kaster A.-K."/>
            <person name="Ovreas L."/>
            <person name="Rohde M."/>
            <person name="Galperin M.Y."/>
            <person name="Jogler C."/>
        </authorList>
    </citation>
    <scope>NUCLEOTIDE SEQUENCE [LARGE SCALE GENOMIC DNA]</scope>
    <source>
        <strain evidence="4 5">Poly24</strain>
    </source>
</reference>
<sequence>MQPRKRNPVLFSAESTALADDSEFRFQQDVLAGLAKTPKHLPCKYFYDERGSKLFDEICELDSYYPTRTETQIMIDNADAIGRRIGAGAVLVEYGSGSSTKTRKLLDHLPDPTAYIPVDISEGHLLMTADRLRLDYPDLDIHPIVADFTQGFDLPEVYRDAPLTVYFPGSTIGNLESSDAVDLLGRIAGQCNAQGGLLIGVDLDKDEQVLLDAYDDNQGVTAEFNRNLLHRINRELNANFAVERFKHVAIYNRGESRMELYLESCVEQVVVVGDSQFAFRQGERILTEYSHKYNVTRFAELALQAGLGVDEVWTDANGYFAVMHFSAL</sequence>
<evidence type="ECO:0000313" key="4">
    <source>
        <dbReference type="EMBL" id="QDV69879.1"/>
    </source>
</evidence>
<dbReference type="Gene3D" id="3.40.50.150">
    <property type="entry name" value="Vaccinia Virus protein VP39"/>
    <property type="match status" value="1"/>
</dbReference>
<keyword evidence="1 4" id="KW-0489">Methyltransferase</keyword>
<keyword evidence="2 4" id="KW-0808">Transferase</keyword>
<dbReference type="InterPro" id="IPR051128">
    <property type="entry name" value="EgtD_Methyltrsf_superfamily"/>
</dbReference>
<organism evidence="4 5">
    <name type="scientific">Rosistilla carotiformis</name>
    <dbReference type="NCBI Taxonomy" id="2528017"/>
    <lineage>
        <taxon>Bacteria</taxon>
        <taxon>Pseudomonadati</taxon>
        <taxon>Planctomycetota</taxon>
        <taxon>Planctomycetia</taxon>
        <taxon>Pirellulales</taxon>
        <taxon>Pirellulaceae</taxon>
        <taxon>Rosistilla</taxon>
    </lineage>
</organism>
<dbReference type="PANTHER" id="PTHR43397">
    <property type="entry name" value="ERGOTHIONEINE BIOSYNTHESIS PROTEIN 1"/>
    <property type="match status" value="1"/>
</dbReference>
<dbReference type="KEGG" id="rcf:Poly24_35970"/>
<feature type="domain" description="Histidine-specific methyltransferase SAM-dependent" evidence="3">
    <location>
        <begin position="26"/>
        <end position="325"/>
    </location>
</feature>
<name>A0A518JWF8_9BACT</name>
<evidence type="ECO:0000256" key="2">
    <source>
        <dbReference type="ARBA" id="ARBA00022679"/>
    </source>
</evidence>
<evidence type="ECO:0000259" key="3">
    <source>
        <dbReference type="Pfam" id="PF10017"/>
    </source>
</evidence>
<gene>
    <name evidence="4" type="primary">egtD</name>
    <name evidence="4" type="ORF">Poly24_35970</name>
</gene>
<dbReference type="GO" id="GO:0032259">
    <property type="term" value="P:methylation"/>
    <property type="evidence" value="ECO:0007669"/>
    <property type="project" value="UniProtKB-KW"/>
</dbReference>
<evidence type="ECO:0000313" key="5">
    <source>
        <dbReference type="Proteomes" id="UP000315082"/>
    </source>
</evidence>
<dbReference type="EMBL" id="CP036348">
    <property type="protein sequence ID" value="QDV69879.1"/>
    <property type="molecule type" value="Genomic_DNA"/>
</dbReference>
<dbReference type="AlphaFoldDB" id="A0A518JWF8"/>
<dbReference type="InterPro" id="IPR019257">
    <property type="entry name" value="MeTrfase_dom"/>
</dbReference>
<dbReference type="InterPro" id="IPR029063">
    <property type="entry name" value="SAM-dependent_MTases_sf"/>
</dbReference>
<dbReference type="PANTHER" id="PTHR43397:SF1">
    <property type="entry name" value="ERGOTHIONEINE BIOSYNTHESIS PROTEIN 1"/>
    <property type="match status" value="1"/>
</dbReference>
<evidence type="ECO:0000256" key="1">
    <source>
        <dbReference type="ARBA" id="ARBA00022603"/>
    </source>
</evidence>
<dbReference type="NCBIfam" id="TIGR03438">
    <property type="entry name" value="egtD_ergothio"/>
    <property type="match status" value="1"/>
</dbReference>